<dbReference type="PANTHER" id="PTHR37011:SF1">
    <property type="entry name" value="POT FAMILY PEPTIDE TRANSPORT PROTEIN"/>
    <property type="match status" value="1"/>
</dbReference>
<evidence type="ECO:0000256" key="3">
    <source>
        <dbReference type="ARBA" id="ARBA00023136"/>
    </source>
</evidence>
<dbReference type="PROSITE" id="PS51257">
    <property type="entry name" value="PROKAR_LIPOPROTEIN"/>
    <property type="match status" value="1"/>
</dbReference>
<feature type="domain" description="Lipoprotein YgdI/YgdR-like SH3-like" evidence="6">
    <location>
        <begin position="23"/>
        <end position="71"/>
    </location>
</feature>
<proteinExistence type="predicted"/>
<sequence length="72" mass="7923">MKHAILVAFALFAAITMTACSSEYIIATNSGEMITTANKPKLNDNTGMVEYEDAEGRKANIRQEDVKSVIER</sequence>
<evidence type="ECO:0000256" key="5">
    <source>
        <dbReference type="ARBA" id="ARBA00023288"/>
    </source>
</evidence>
<dbReference type="InterPro" id="IPR010305">
    <property type="entry name" value="YgdI/YgdR-like"/>
</dbReference>
<dbReference type="InterPro" id="IPR047807">
    <property type="entry name" value="YgdI/YgdR-like_SH3-like"/>
</dbReference>
<evidence type="ECO:0000256" key="2">
    <source>
        <dbReference type="ARBA" id="ARBA00022729"/>
    </source>
</evidence>
<keyword evidence="1" id="KW-1003">Cell membrane</keyword>
<dbReference type="SUPFAM" id="SSF50182">
    <property type="entry name" value="Sm-like ribonucleoproteins"/>
    <property type="match status" value="1"/>
</dbReference>
<dbReference type="PANTHER" id="PTHR37011">
    <property type="entry name" value="POT FAMILY PEPTIDE TRANSPORT PROTEIN-RELATED"/>
    <property type="match status" value="1"/>
</dbReference>
<dbReference type="Pfam" id="PF06004">
    <property type="entry name" value="DUF903"/>
    <property type="match status" value="1"/>
</dbReference>
<dbReference type="AlphaFoldDB" id="A0A0F9TPF4"/>
<reference evidence="7" key="1">
    <citation type="journal article" date="2015" name="Nature">
        <title>Complex archaea that bridge the gap between prokaryotes and eukaryotes.</title>
        <authorList>
            <person name="Spang A."/>
            <person name="Saw J.H."/>
            <person name="Jorgensen S.L."/>
            <person name="Zaremba-Niedzwiedzka K."/>
            <person name="Martijn J."/>
            <person name="Lind A.E."/>
            <person name="van Eijk R."/>
            <person name="Schleper C."/>
            <person name="Guy L."/>
            <person name="Ettema T.J."/>
        </authorList>
    </citation>
    <scope>NUCLEOTIDE SEQUENCE</scope>
</reference>
<keyword evidence="4" id="KW-0564">Palmitate</keyword>
<dbReference type="InterPro" id="IPR010920">
    <property type="entry name" value="LSM_dom_sf"/>
</dbReference>
<dbReference type="NCBIfam" id="NF033216">
    <property type="entry name" value="lipo_YgdI_YgdR"/>
    <property type="match status" value="1"/>
</dbReference>
<name>A0A0F9TPF4_9ZZZZ</name>
<dbReference type="Gene3D" id="2.30.30.100">
    <property type="match status" value="1"/>
</dbReference>
<keyword evidence="3" id="KW-0472">Membrane</keyword>
<evidence type="ECO:0000313" key="7">
    <source>
        <dbReference type="EMBL" id="KKN76827.1"/>
    </source>
</evidence>
<organism evidence="7">
    <name type="scientific">marine sediment metagenome</name>
    <dbReference type="NCBI Taxonomy" id="412755"/>
    <lineage>
        <taxon>unclassified sequences</taxon>
        <taxon>metagenomes</taxon>
        <taxon>ecological metagenomes</taxon>
    </lineage>
</organism>
<gene>
    <name evidence="7" type="ORF">LCGC14_0366120</name>
</gene>
<evidence type="ECO:0000259" key="6">
    <source>
        <dbReference type="Pfam" id="PF06004"/>
    </source>
</evidence>
<comment type="caution">
    <text evidence="7">The sequence shown here is derived from an EMBL/GenBank/DDBJ whole genome shotgun (WGS) entry which is preliminary data.</text>
</comment>
<evidence type="ECO:0000256" key="4">
    <source>
        <dbReference type="ARBA" id="ARBA00023139"/>
    </source>
</evidence>
<dbReference type="EMBL" id="LAZR01000288">
    <property type="protein sequence ID" value="KKN76827.1"/>
    <property type="molecule type" value="Genomic_DNA"/>
</dbReference>
<evidence type="ECO:0000256" key="1">
    <source>
        <dbReference type="ARBA" id="ARBA00022475"/>
    </source>
</evidence>
<keyword evidence="2" id="KW-0732">Signal</keyword>
<accession>A0A0F9TPF4</accession>
<protein>
    <recommendedName>
        <fullName evidence="6">Lipoprotein YgdI/YgdR-like SH3-like domain-containing protein</fullName>
    </recommendedName>
</protein>
<keyword evidence="5" id="KW-0449">Lipoprotein</keyword>